<proteinExistence type="predicted"/>
<name>A0A9W8AUL5_9FUNG</name>
<gene>
    <name evidence="1" type="ORF">IWQ62_002083</name>
</gene>
<dbReference type="Proteomes" id="UP001150925">
    <property type="component" value="Unassembled WGS sequence"/>
</dbReference>
<evidence type="ECO:0000313" key="1">
    <source>
        <dbReference type="EMBL" id="KAJ1967061.1"/>
    </source>
</evidence>
<sequence length="290" mass="32920">MTRLGYWRGCKELAVQYGPLVAVAELDPEAIDRITDTPEAYPTDSIPRLEQYTDRLVNDLTEHVQTLTTTKVSRIDLVYNMLRAAKDSFVTTATRPDKTKRPQDTPPSEFVRRKQTKFIRQWLGRYLDQKTLPSVTTQGVLVKQSSSEPTGNQPATDPALVDILTTLKQWQTLCDPTILLVQSKSRYILYPCTFGQQQTSVSIVEQTVCSLLRKYPTVPSGRTVARIFHGLPSPQVTALEWRGTGLWQKFHYIDFDVLRVLAHQTIVRIRCESESPTPVFDLSTDTETTT</sequence>
<comment type="caution">
    <text evidence="1">The sequence shown here is derived from an EMBL/GenBank/DDBJ whole genome shotgun (WGS) entry which is preliminary data.</text>
</comment>
<accession>A0A9W8AUL5</accession>
<evidence type="ECO:0000313" key="2">
    <source>
        <dbReference type="Proteomes" id="UP001150925"/>
    </source>
</evidence>
<organism evidence="1 2">
    <name type="scientific">Dispira parvispora</name>
    <dbReference type="NCBI Taxonomy" id="1520584"/>
    <lineage>
        <taxon>Eukaryota</taxon>
        <taxon>Fungi</taxon>
        <taxon>Fungi incertae sedis</taxon>
        <taxon>Zoopagomycota</taxon>
        <taxon>Kickxellomycotina</taxon>
        <taxon>Dimargaritomycetes</taxon>
        <taxon>Dimargaritales</taxon>
        <taxon>Dimargaritaceae</taxon>
        <taxon>Dispira</taxon>
    </lineage>
</organism>
<protein>
    <submittedName>
        <fullName evidence="1">Uncharacterized protein</fullName>
    </submittedName>
</protein>
<reference evidence="1" key="1">
    <citation type="submission" date="2022-07" db="EMBL/GenBank/DDBJ databases">
        <title>Phylogenomic reconstructions and comparative analyses of Kickxellomycotina fungi.</title>
        <authorList>
            <person name="Reynolds N.K."/>
            <person name="Stajich J.E."/>
            <person name="Barry K."/>
            <person name="Grigoriev I.V."/>
            <person name="Crous P."/>
            <person name="Smith M.E."/>
        </authorList>
    </citation>
    <scope>NUCLEOTIDE SEQUENCE</scope>
    <source>
        <strain evidence="1">RSA 1196</strain>
    </source>
</reference>
<keyword evidence="2" id="KW-1185">Reference proteome</keyword>
<dbReference type="OrthoDB" id="10261556at2759"/>
<dbReference type="EMBL" id="JANBPY010000401">
    <property type="protein sequence ID" value="KAJ1967061.1"/>
    <property type="molecule type" value="Genomic_DNA"/>
</dbReference>
<dbReference type="AlphaFoldDB" id="A0A9W8AUL5"/>